<gene>
    <name evidence="2" type="ORF">F0361_16015</name>
</gene>
<feature type="transmembrane region" description="Helical" evidence="1">
    <location>
        <begin position="665"/>
        <end position="682"/>
    </location>
</feature>
<name>A0A5B2TS73_9FLAO</name>
<dbReference type="Gene3D" id="1.20.1640.10">
    <property type="entry name" value="Multidrug efflux transporter AcrB transmembrane domain"/>
    <property type="match status" value="4"/>
</dbReference>
<dbReference type="PANTHER" id="PTHR32063:SF19">
    <property type="entry name" value="CATION EFFLUX SYSTEM PROTEIN CUSA"/>
    <property type="match status" value="1"/>
</dbReference>
<feature type="transmembrane region" description="Helical" evidence="1">
    <location>
        <begin position="598"/>
        <end position="616"/>
    </location>
</feature>
<feature type="transmembrane region" description="Helical" evidence="1">
    <location>
        <begin position="474"/>
        <end position="493"/>
    </location>
</feature>
<comment type="caution">
    <text evidence="2">The sequence shown here is derived from an EMBL/GenBank/DDBJ whole genome shotgun (WGS) entry which is preliminary data.</text>
</comment>
<keyword evidence="1" id="KW-0812">Transmembrane</keyword>
<dbReference type="EMBL" id="VUOE01000002">
    <property type="protein sequence ID" value="KAA2217446.1"/>
    <property type="molecule type" value="Genomic_DNA"/>
</dbReference>
<dbReference type="Proteomes" id="UP000323188">
    <property type="component" value="Unassembled WGS sequence"/>
</dbReference>
<dbReference type="InterPro" id="IPR027463">
    <property type="entry name" value="AcrB_DN_DC_subdom"/>
</dbReference>
<dbReference type="Pfam" id="PF00873">
    <property type="entry name" value="ACR_tran"/>
    <property type="match status" value="4"/>
</dbReference>
<feature type="transmembrane region" description="Helical" evidence="1">
    <location>
        <begin position="1242"/>
        <end position="1267"/>
    </location>
</feature>
<feature type="transmembrane region" description="Helical" evidence="1">
    <location>
        <begin position="1153"/>
        <end position="1173"/>
    </location>
</feature>
<feature type="transmembrane region" description="Helical" evidence="1">
    <location>
        <begin position="628"/>
        <end position="653"/>
    </location>
</feature>
<evidence type="ECO:0000313" key="3">
    <source>
        <dbReference type="Proteomes" id="UP000323188"/>
    </source>
</evidence>
<feature type="transmembrane region" description="Helical" evidence="1">
    <location>
        <begin position="394"/>
        <end position="413"/>
    </location>
</feature>
<keyword evidence="1" id="KW-1133">Transmembrane helix</keyword>
<dbReference type="SUPFAM" id="SSF82693">
    <property type="entry name" value="Multidrug efflux transporter AcrB pore domain, PN1, PN2, PC1 and PC2 subdomains"/>
    <property type="match status" value="2"/>
</dbReference>
<proteinExistence type="predicted"/>
<dbReference type="Gene3D" id="3.30.70.1440">
    <property type="entry name" value="Multidrug efflux transporter AcrB pore domain"/>
    <property type="match status" value="1"/>
</dbReference>
<dbReference type="SUPFAM" id="SSF82714">
    <property type="entry name" value="Multidrug efflux transporter AcrB TolC docking domain, DN and DC subdomains"/>
    <property type="match status" value="2"/>
</dbReference>
<feature type="transmembrane region" description="Helical" evidence="1">
    <location>
        <begin position="1111"/>
        <end position="1132"/>
    </location>
</feature>
<dbReference type="Gene3D" id="3.30.70.1430">
    <property type="entry name" value="Multidrug efflux transporter AcrB pore domain"/>
    <property type="match status" value="3"/>
</dbReference>
<evidence type="ECO:0000256" key="1">
    <source>
        <dbReference type="SAM" id="Phobius"/>
    </source>
</evidence>
<keyword evidence="1" id="KW-0472">Membrane</keyword>
<reference evidence="2 3" key="1">
    <citation type="submission" date="2019-09" db="EMBL/GenBank/DDBJ databases">
        <authorList>
            <person name="Khan S.A."/>
            <person name="Jeon C.O."/>
            <person name="Chun B.H."/>
            <person name="Jeong S.E."/>
        </authorList>
    </citation>
    <scope>NUCLEOTIDE SEQUENCE [LARGE SCALE GENOMIC DNA]</scope>
    <source>
        <strain evidence="2 3">KCTC 42508</strain>
    </source>
</reference>
<protein>
    <submittedName>
        <fullName evidence="2">Efflux RND transporter permease subunit</fullName>
    </submittedName>
</protein>
<dbReference type="GO" id="GO:0005886">
    <property type="term" value="C:plasma membrane"/>
    <property type="evidence" value="ECO:0007669"/>
    <property type="project" value="TreeGrafter"/>
</dbReference>
<dbReference type="SUPFAM" id="SSF82866">
    <property type="entry name" value="Multidrug efflux transporter AcrB transmembrane domain"/>
    <property type="match status" value="2"/>
</dbReference>
<sequence>MLNKAIKFLIENKLVATLLLILFTGWGIVHAPFNWNIDRLGIGIPNNPVAVDAIPDIGENQQIVFTRWDGRSPQDIEDQITYPLTTSLLGIPGVRTIRSSSMFGFSSIYIIFEEDIEFYWSRSRILEKLNSLPNGLLPDGVNPTLGPDATGLGQIFWYTLEGRDKDGNVTGGWDLQELRSIQDYYVKYALSSANGVSEVASIGGYVQEYQVDVEPEKMRQYNIGLADVVKAVKENNQDIGAQTLEMNNAEYLVRGLGYVKSISDIENAVVDSKDFTSIRIKDVARVSLGPAPRRGILDKEGAEVVGGVVVARYGANPLEVINNVKDQIAELSAGLPSKQLADGRTSQVTIVPFYDRTELIQETLGTLNEALTMEILITILVIIIMVFNLRASVLISGLLPVAVLMVFIAMKLFNVDANIVALSGIAIAIGTMVDVGVILAENMIRHMEDQNLRLKLDGRPYTSNELIYNATSEVSGAIVTAVMTTIISFLPVFTMVGAEGKLFSPLAFTKTMALAAALVIALFLLPPFAAAFFRKRELRSRLKYVLNGILIFLGIITVVFGYWIGLVPVAFGGIGVYYLTGKKEDVRFNFFNRDFLLTKNLLNTLVAVIAVVFLLAEYWRPLGFDRSLVMNLIFVGVICFGVLGIFSLLRKYYDRILNWALENRMPFLAIPSTLLVLGFLIMRNTGKEFMPALNEGSFLLMPTSLPHAGVAENKRVLQQLDMAVATIPEIETVVGKAGRTESALDPAPLSMYENVIQYKSEYMRNASGERQRYKIDDNDRFVLRDVRISGFEDAQIVYDWEEGVYYKMNSDEKLPSSAHPHINTSDNLIPDANGEYFRNWRPEIQSPDDIWNEIVRVTKLPGVTSAPKLQPIETRLVMLQTGMRAPMGVKVKGQDLREIEAFGLRLEEILKQAEGVKQQAVFADRIVGKPYLLVDIKREQLARYGASIMDVQEVLKVAVGGMPLTQTVEGRERYAVRVRYPRELRDNPTDLGNIYVPVENGSPVPLGELVDIRYEQGPQVIKSEDTFLVGYVLFDKLDGFAEVDVVENAQALIQNRIESGDLTVPKGVSYKFTGTYENQLRAEKTLSIVIPLCLLIIFLILYFQFRSVTTSLMVFTGIAIAFAGGFVMIWLYGQDWFLNFSLFGENLRELFNIKTINLSVAVWVGFIALFGIATDDGVVMATYLDQSFEKERPSDIKGVRKATLQAAGKRIRPCLMTTVTTVLALLPVLTSTGKGSDIMIPMAIPIMGGMLIDVTSYFLLPVLYSWWEEVKVKNEELRVKNEE</sequence>
<dbReference type="Gene3D" id="3.30.2090.10">
    <property type="entry name" value="Multidrug efflux transporter AcrB TolC docking domain, DN and DC subdomains"/>
    <property type="match status" value="2"/>
</dbReference>
<feature type="transmembrane region" description="Helical" evidence="1">
    <location>
        <begin position="545"/>
        <end position="578"/>
    </location>
</feature>
<dbReference type="Gene3D" id="3.30.70.1320">
    <property type="entry name" value="Multidrug efflux transporter AcrB pore domain like"/>
    <property type="match status" value="1"/>
</dbReference>
<feature type="transmembrane region" description="Helical" evidence="1">
    <location>
        <begin position="1086"/>
        <end position="1105"/>
    </location>
</feature>
<evidence type="ECO:0000313" key="2">
    <source>
        <dbReference type="EMBL" id="KAA2217446.1"/>
    </source>
</evidence>
<dbReference type="RefSeq" id="WP_154920145.1">
    <property type="nucleotide sequence ID" value="NZ_VUOE01000002.1"/>
</dbReference>
<feature type="transmembrane region" description="Helical" evidence="1">
    <location>
        <begin position="370"/>
        <end position="387"/>
    </location>
</feature>
<accession>A0A5B2TS73</accession>
<dbReference type="PRINTS" id="PR00702">
    <property type="entry name" value="ACRIFLAVINRP"/>
</dbReference>
<dbReference type="PANTHER" id="PTHR32063">
    <property type="match status" value="1"/>
</dbReference>
<dbReference type="GO" id="GO:0042910">
    <property type="term" value="F:xenobiotic transmembrane transporter activity"/>
    <property type="evidence" value="ECO:0007669"/>
    <property type="project" value="TreeGrafter"/>
</dbReference>
<feature type="transmembrane region" description="Helical" evidence="1">
    <location>
        <begin position="419"/>
        <end position="440"/>
    </location>
</feature>
<feature type="transmembrane region" description="Helical" evidence="1">
    <location>
        <begin position="513"/>
        <end position="533"/>
    </location>
</feature>
<dbReference type="InterPro" id="IPR001036">
    <property type="entry name" value="Acrflvin-R"/>
</dbReference>
<organism evidence="2 3">
    <name type="scientific">Maribacter flavus</name>
    <dbReference type="NCBI Taxonomy" id="1658664"/>
    <lineage>
        <taxon>Bacteria</taxon>
        <taxon>Pseudomonadati</taxon>
        <taxon>Bacteroidota</taxon>
        <taxon>Flavobacteriia</taxon>
        <taxon>Flavobacteriales</taxon>
        <taxon>Flavobacteriaceae</taxon>
        <taxon>Maribacter</taxon>
    </lineage>
</organism>